<dbReference type="Pfam" id="PF10323">
    <property type="entry name" value="7TM_GPCR_Srv"/>
    <property type="match status" value="1"/>
</dbReference>
<sequence length="94" mass="10723">MRIRETKLFVMSTITVGVQFAVLLFFIFGGSGIMGINSDQFYLVYNALSDLYASINPYLLWIFSDSLRKYVLQKFGLIKKETNVSTITGITFVF</sequence>
<keyword evidence="3" id="KW-1185">Reference proteome</keyword>
<organism evidence="2 3">
    <name type="scientific">Caenorhabditis japonica</name>
    <dbReference type="NCBI Taxonomy" id="281687"/>
    <lineage>
        <taxon>Eukaryota</taxon>
        <taxon>Metazoa</taxon>
        <taxon>Ecdysozoa</taxon>
        <taxon>Nematoda</taxon>
        <taxon>Chromadorea</taxon>
        <taxon>Rhabditida</taxon>
        <taxon>Rhabditina</taxon>
        <taxon>Rhabditomorpha</taxon>
        <taxon>Rhabditoidea</taxon>
        <taxon>Rhabditidae</taxon>
        <taxon>Peloderinae</taxon>
        <taxon>Caenorhabditis</taxon>
    </lineage>
</organism>
<name>A0A8R1E6A6_CAEJA</name>
<keyword evidence="1" id="KW-0812">Transmembrane</keyword>
<feature type="transmembrane region" description="Helical" evidence="1">
    <location>
        <begin position="12"/>
        <end position="36"/>
    </location>
</feature>
<accession>A0A8R1E6A6</accession>
<keyword evidence="1" id="KW-1133">Transmembrane helix</keyword>
<evidence type="ECO:0000256" key="1">
    <source>
        <dbReference type="SAM" id="Phobius"/>
    </source>
</evidence>
<dbReference type="AlphaFoldDB" id="A0A8R1E6A6"/>
<dbReference type="Proteomes" id="UP000005237">
    <property type="component" value="Unassembled WGS sequence"/>
</dbReference>
<keyword evidence="1" id="KW-0472">Membrane</keyword>
<dbReference type="EnsemblMetazoa" id="CJA27021.1">
    <property type="protein sequence ID" value="CJA27021.1"/>
    <property type="gene ID" value="WBGene00182593"/>
</dbReference>
<feature type="transmembrane region" description="Helical" evidence="1">
    <location>
        <begin position="42"/>
        <end position="63"/>
    </location>
</feature>
<dbReference type="SUPFAM" id="SSF81321">
    <property type="entry name" value="Family A G protein-coupled receptor-like"/>
    <property type="match status" value="1"/>
</dbReference>
<reference evidence="2" key="2">
    <citation type="submission" date="2022-06" db="UniProtKB">
        <authorList>
            <consortium name="EnsemblMetazoa"/>
        </authorList>
    </citation>
    <scope>IDENTIFICATION</scope>
    <source>
        <strain evidence="2">DF5081</strain>
    </source>
</reference>
<evidence type="ECO:0000313" key="3">
    <source>
        <dbReference type="Proteomes" id="UP000005237"/>
    </source>
</evidence>
<protein>
    <submittedName>
        <fullName evidence="2">Uncharacterized protein</fullName>
    </submittedName>
</protein>
<dbReference type="PANTHER" id="PTHR31748">
    <property type="entry name" value="SERPENTINE RECEPTOR, CLASS V"/>
    <property type="match status" value="1"/>
</dbReference>
<dbReference type="InterPro" id="IPR019426">
    <property type="entry name" value="7TM_GPCR_serpentine_rcpt_Srv"/>
</dbReference>
<reference evidence="3" key="1">
    <citation type="submission" date="2010-08" db="EMBL/GenBank/DDBJ databases">
        <authorList>
            <consortium name="Caenorhabditis japonica Sequencing Consortium"/>
            <person name="Wilson R.K."/>
        </authorList>
    </citation>
    <scope>NUCLEOTIDE SEQUENCE [LARGE SCALE GENOMIC DNA]</scope>
    <source>
        <strain evidence="3">DF5081</strain>
    </source>
</reference>
<proteinExistence type="predicted"/>
<dbReference type="PANTHER" id="PTHR31748:SF6">
    <property type="entry name" value="G_PROTEIN_RECEP_F1_2 DOMAIN-CONTAINING PROTEIN"/>
    <property type="match status" value="1"/>
</dbReference>
<evidence type="ECO:0000313" key="2">
    <source>
        <dbReference type="EnsemblMetazoa" id="CJA27021.1"/>
    </source>
</evidence>